<accession>A0A8B7AY74</accession>
<evidence type="ECO:0000256" key="4">
    <source>
        <dbReference type="ARBA" id="ARBA00022475"/>
    </source>
</evidence>
<dbReference type="RefSeq" id="XP_007951316.1">
    <property type="nucleotide sequence ID" value="XM_007953125.1"/>
</dbReference>
<protein>
    <recommendedName>
        <fullName evidence="2">Protein amnionless</fullName>
    </recommendedName>
</protein>
<dbReference type="GO" id="GO:0006898">
    <property type="term" value="P:receptor-mediated endocytosis"/>
    <property type="evidence" value="ECO:0007669"/>
    <property type="project" value="TreeGrafter"/>
</dbReference>
<evidence type="ECO:0000256" key="9">
    <source>
        <dbReference type="ARBA" id="ARBA00023136"/>
    </source>
</evidence>
<keyword evidence="3" id="KW-0813">Transport</keyword>
<name>A0A8B7AY74_ORYAF</name>
<keyword evidence="5" id="KW-0812">Transmembrane</keyword>
<reference evidence="12" key="1">
    <citation type="submission" date="2025-08" db="UniProtKB">
        <authorList>
            <consortium name="RefSeq"/>
        </authorList>
    </citation>
    <scope>IDENTIFICATION</scope>
</reference>
<proteinExistence type="predicted"/>
<evidence type="ECO:0000256" key="5">
    <source>
        <dbReference type="ARBA" id="ARBA00022692"/>
    </source>
</evidence>
<dbReference type="PANTHER" id="PTHR14995:SF2">
    <property type="entry name" value="PROTEIN AMNIONLESS"/>
    <property type="match status" value="1"/>
</dbReference>
<gene>
    <name evidence="12" type="primary">AMN</name>
</gene>
<evidence type="ECO:0000256" key="6">
    <source>
        <dbReference type="ARBA" id="ARBA00022729"/>
    </source>
</evidence>
<keyword evidence="4" id="KW-1003">Cell membrane</keyword>
<evidence type="ECO:0000256" key="7">
    <source>
        <dbReference type="ARBA" id="ARBA00022927"/>
    </source>
</evidence>
<sequence>MGALGQLLLWLQLWALTRAAYKFWVPNTDFDDPTNWSQNRTPCAGATVEFPADKVASVLVRASHRVSELLLPLDGELILVSGAGFSTPSTTSDPDCMAGSRAIFSDPDRFSWYDPRLWRSGNATRGLFCVDAERVPCRHDDVVFPLDSSFRVGLGPGARSVRSVSALGQTFLRDDDLAAFLTSRAGRLRFHGPGTLHVVPEACADPSGCACGNDEVQPLVCSALLQPLGGRCPPAPHGPREGAGTASHSYFVNPLFAGDEAEA</sequence>
<dbReference type="OrthoDB" id="10067964at2759"/>
<dbReference type="Proteomes" id="UP000694850">
    <property type="component" value="Unplaced"/>
</dbReference>
<keyword evidence="8" id="KW-1133">Transmembrane helix</keyword>
<dbReference type="AlphaFoldDB" id="A0A8B7AY74"/>
<keyword evidence="9" id="KW-0472">Membrane</keyword>
<evidence type="ECO:0000313" key="12">
    <source>
        <dbReference type="RefSeq" id="XP_007951316.1"/>
    </source>
</evidence>
<feature type="chain" id="PRO_5034561031" description="Protein amnionless" evidence="10">
    <location>
        <begin position="20"/>
        <end position="263"/>
    </location>
</feature>
<dbReference type="CTD" id="81693"/>
<dbReference type="PANTHER" id="PTHR14995">
    <property type="entry name" value="AMNIONLESS"/>
    <property type="match status" value="1"/>
</dbReference>
<evidence type="ECO:0000256" key="2">
    <source>
        <dbReference type="ARBA" id="ARBA00021200"/>
    </source>
</evidence>
<keyword evidence="7" id="KW-0653">Protein transport</keyword>
<dbReference type="Pfam" id="PF14828">
    <property type="entry name" value="Amnionless"/>
    <property type="match status" value="1"/>
</dbReference>
<evidence type="ECO:0000256" key="10">
    <source>
        <dbReference type="SAM" id="SignalP"/>
    </source>
</evidence>
<dbReference type="GO" id="GO:0030139">
    <property type="term" value="C:endocytic vesicle"/>
    <property type="evidence" value="ECO:0007669"/>
    <property type="project" value="TreeGrafter"/>
</dbReference>
<organism evidence="11 12">
    <name type="scientific">Orycteropus afer afer</name>
    <dbReference type="NCBI Taxonomy" id="1230840"/>
    <lineage>
        <taxon>Eukaryota</taxon>
        <taxon>Metazoa</taxon>
        <taxon>Chordata</taxon>
        <taxon>Craniata</taxon>
        <taxon>Vertebrata</taxon>
        <taxon>Euteleostomi</taxon>
        <taxon>Mammalia</taxon>
        <taxon>Eutheria</taxon>
        <taxon>Afrotheria</taxon>
        <taxon>Tubulidentata</taxon>
        <taxon>Orycteropodidae</taxon>
        <taxon>Orycteropus</taxon>
    </lineage>
</organism>
<feature type="signal peptide" evidence="10">
    <location>
        <begin position="1"/>
        <end position="19"/>
    </location>
</feature>
<dbReference type="GO" id="GO:0015031">
    <property type="term" value="P:protein transport"/>
    <property type="evidence" value="ECO:0007669"/>
    <property type="project" value="UniProtKB-KW"/>
</dbReference>
<evidence type="ECO:0000256" key="8">
    <source>
        <dbReference type="ARBA" id="ARBA00022989"/>
    </source>
</evidence>
<evidence type="ECO:0000256" key="3">
    <source>
        <dbReference type="ARBA" id="ARBA00022448"/>
    </source>
</evidence>
<comment type="subcellular location">
    <subcellularLocation>
        <location evidence="1">Cell membrane</location>
        <topology evidence="1">Single-pass type I membrane protein</topology>
    </subcellularLocation>
</comment>
<evidence type="ECO:0000313" key="11">
    <source>
        <dbReference type="Proteomes" id="UP000694850"/>
    </source>
</evidence>
<keyword evidence="6 10" id="KW-0732">Signal</keyword>
<dbReference type="GeneID" id="103207492"/>
<keyword evidence="11" id="KW-1185">Reference proteome</keyword>
<dbReference type="GO" id="GO:0016324">
    <property type="term" value="C:apical plasma membrane"/>
    <property type="evidence" value="ECO:0007669"/>
    <property type="project" value="TreeGrafter"/>
</dbReference>
<dbReference type="InterPro" id="IPR026112">
    <property type="entry name" value="AMN"/>
</dbReference>
<evidence type="ECO:0000256" key="1">
    <source>
        <dbReference type="ARBA" id="ARBA00004251"/>
    </source>
</evidence>